<sequence length="267" mass="30847">MRPKILYSLFSNTISIKGIGPKYAKLIERLCGKYLIDLIFHKPVAYIDRRNSPKICDLKNDTIATLIVNIDSHVPSFNKRMPYRITCSDESGQISIVYFNIRGPYIKKILPVGSKRVISGKIEIYKDSFQMTHPHHIADVEELEKIKSIECIYPLTTGLTSRSIKKAINSSLKITDKLPEWIPENILKNNDWETWSNSIKKLHNPDKIYKNHSSPHLERLVFDELLSHQLTIRLIKNKINKIKGNVLEKNGSIIEKLENILEFKLTN</sequence>
<reference evidence="4" key="1">
    <citation type="submission" date="2018-05" db="EMBL/GenBank/DDBJ databases">
        <authorList>
            <person name="Lanie J.A."/>
            <person name="Ng W.-L."/>
            <person name="Kazmierczak K.M."/>
            <person name="Andrzejewski T.M."/>
            <person name="Davidsen T.M."/>
            <person name="Wayne K.J."/>
            <person name="Tettelin H."/>
            <person name="Glass J.I."/>
            <person name="Rusch D."/>
            <person name="Podicherti R."/>
            <person name="Tsui H.-C.T."/>
            <person name="Winkler M.E."/>
        </authorList>
    </citation>
    <scope>NUCLEOTIDE SEQUENCE</scope>
</reference>
<accession>A0A382KWY7</accession>
<keyword evidence="2" id="KW-0347">Helicase</keyword>
<keyword evidence="1" id="KW-0378">Hydrolase</keyword>
<proteinExistence type="predicted"/>
<dbReference type="Pfam" id="PF17191">
    <property type="entry name" value="RecG_wedge"/>
    <property type="match status" value="1"/>
</dbReference>
<organism evidence="4">
    <name type="scientific">marine metagenome</name>
    <dbReference type="NCBI Taxonomy" id="408172"/>
    <lineage>
        <taxon>unclassified sequences</taxon>
        <taxon>metagenomes</taxon>
        <taxon>ecological metagenomes</taxon>
    </lineage>
</organism>
<dbReference type="InterPro" id="IPR033454">
    <property type="entry name" value="RecG_wedge"/>
</dbReference>
<dbReference type="InterPro" id="IPR047112">
    <property type="entry name" value="RecG/Mfd"/>
</dbReference>
<name>A0A382KWY7_9ZZZZ</name>
<evidence type="ECO:0000313" key="4">
    <source>
        <dbReference type="EMBL" id="SVC28053.1"/>
    </source>
</evidence>
<keyword evidence="2" id="KW-0067">ATP-binding</keyword>
<dbReference type="GO" id="GO:0006281">
    <property type="term" value="P:DNA repair"/>
    <property type="evidence" value="ECO:0007669"/>
    <property type="project" value="InterPro"/>
</dbReference>
<dbReference type="PANTHER" id="PTHR47964:SF1">
    <property type="entry name" value="ATP-DEPENDENT DNA HELICASE HOMOLOG RECG, CHLOROPLASTIC"/>
    <property type="match status" value="1"/>
</dbReference>
<evidence type="ECO:0000259" key="3">
    <source>
        <dbReference type="Pfam" id="PF17191"/>
    </source>
</evidence>
<dbReference type="PANTHER" id="PTHR47964">
    <property type="entry name" value="ATP-DEPENDENT DNA HELICASE HOMOLOG RECG, CHLOROPLASTIC"/>
    <property type="match status" value="1"/>
</dbReference>
<dbReference type="AlphaFoldDB" id="A0A382KWY7"/>
<dbReference type="InterPro" id="IPR012340">
    <property type="entry name" value="NA-bd_OB-fold"/>
</dbReference>
<dbReference type="CDD" id="cd04488">
    <property type="entry name" value="RecG_wedge_OBF"/>
    <property type="match status" value="1"/>
</dbReference>
<evidence type="ECO:0000256" key="1">
    <source>
        <dbReference type="ARBA" id="ARBA00022801"/>
    </source>
</evidence>
<dbReference type="Gene3D" id="2.40.50.140">
    <property type="entry name" value="Nucleic acid-binding proteins"/>
    <property type="match status" value="1"/>
</dbReference>
<evidence type="ECO:0000256" key="2">
    <source>
        <dbReference type="ARBA" id="ARBA00022806"/>
    </source>
</evidence>
<feature type="non-terminal residue" evidence="4">
    <location>
        <position position="267"/>
    </location>
</feature>
<keyword evidence="2" id="KW-0547">Nucleotide-binding</keyword>
<dbReference type="EMBL" id="UINC01082882">
    <property type="protein sequence ID" value="SVC28053.1"/>
    <property type="molecule type" value="Genomic_DNA"/>
</dbReference>
<dbReference type="GO" id="GO:0003678">
    <property type="term" value="F:DNA helicase activity"/>
    <property type="evidence" value="ECO:0007669"/>
    <property type="project" value="TreeGrafter"/>
</dbReference>
<protein>
    <recommendedName>
        <fullName evidence="3">RecG wedge domain-containing protein</fullName>
    </recommendedName>
</protein>
<feature type="domain" description="RecG wedge" evidence="3">
    <location>
        <begin position="16"/>
        <end position="172"/>
    </location>
</feature>
<gene>
    <name evidence="4" type="ORF">METZ01_LOCUS280907</name>
</gene>
<feature type="non-terminal residue" evidence="4">
    <location>
        <position position="1"/>
    </location>
</feature>
<dbReference type="GO" id="GO:0016787">
    <property type="term" value="F:hydrolase activity"/>
    <property type="evidence" value="ECO:0007669"/>
    <property type="project" value="UniProtKB-KW"/>
</dbReference>
<dbReference type="SUPFAM" id="SSF50249">
    <property type="entry name" value="Nucleic acid-binding proteins"/>
    <property type="match status" value="1"/>
</dbReference>